<dbReference type="AlphaFoldDB" id="A0AA34TWJ2"/>
<dbReference type="EMBL" id="CP017917">
    <property type="protein sequence ID" value="ARP40943.1"/>
    <property type="molecule type" value="Genomic_DNA"/>
</dbReference>
<evidence type="ECO:0000313" key="2">
    <source>
        <dbReference type="Proteomes" id="UP000194136"/>
    </source>
</evidence>
<proteinExistence type="predicted"/>
<gene>
    <name evidence="1" type="ORF">K08M4_42910</name>
</gene>
<dbReference type="Proteomes" id="UP000194136">
    <property type="component" value="Chromosome 2"/>
</dbReference>
<dbReference type="KEGG" id="vsy:K08M4_42910"/>
<protein>
    <submittedName>
        <fullName evidence="1">Uncharacterized protein</fullName>
    </submittedName>
</protein>
<evidence type="ECO:0000313" key="1">
    <source>
        <dbReference type="EMBL" id="ARP40943.1"/>
    </source>
</evidence>
<reference evidence="1 2" key="1">
    <citation type="submission" date="2016-10" db="EMBL/GenBank/DDBJ databases">
        <title>The High Quality Genome of Vibrio splendidus K08M4.</title>
        <authorList>
            <person name="Wendling C."/>
            <person name="Chibani C.M."/>
            <person name="Hertel R."/>
            <person name="Sproer C."/>
            <person name="Bunk B."/>
            <person name="Overmann J."/>
            <person name="Roth O."/>
            <person name="Liesegang H."/>
        </authorList>
    </citation>
    <scope>NUCLEOTIDE SEQUENCE [LARGE SCALE GENOMIC DNA]</scope>
    <source>
        <strain evidence="1 2">K08M4</strain>
    </source>
</reference>
<accession>A0AA34TWJ2</accession>
<keyword evidence="2" id="KW-1185">Reference proteome</keyword>
<name>A0AA34TWJ2_9VIBR</name>
<sequence length="88" mass="9782">MGFGEIHDVIAQASTISHLLMPTAVRWSMFFVESHFELVGDGAELKVKQFAPNTAHLVSSYMGMICKNICDGFWLSARQKVASTKKPH</sequence>
<organism evidence="1 2">
    <name type="scientific">Vibrio syngnathi</name>
    <dbReference type="NCBI Taxonomy" id="3034029"/>
    <lineage>
        <taxon>Bacteria</taxon>
        <taxon>Pseudomonadati</taxon>
        <taxon>Pseudomonadota</taxon>
        <taxon>Gammaproteobacteria</taxon>
        <taxon>Vibrionales</taxon>
        <taxon>Vibrionaceae</taxon>
        <taxon>Vibrio</taxon>
    </lineage>
</organism>